<feature type="compositionally biased region" description="Polar residues" evidence="1">
    <location>
        <begin position="190"/>
        <end position="202"/>
    </location>
</feature>
<reference evidence="3" key="1">
    <citation type="journal article" date="2017" name="Nat. Ecol. Evol.">
        <title>Genome expansion and lineage-specific genetic innovations in the forest pathogenic fungi Armillaria.</title>
        <authorList>
            <person name="Sipos G."/>
            <person name="Prasanna A.N."/>
            <person name="Walter M.C."/>
            <person name="O'Connor E."/>
            <person name="Balint B."/>
            <person name="Krizsan K."/>
            <person name="Kiss B."/>
            <person name="Hess J."/>
            <person name="Varga T."/>
            <person name="Slot J."/>
            <person name="Riley R."/>
            <person name="Boka B."/>
            <person name="Rigling D."/>
            <person name="Barry K."/>
            <person name="Lee J."/>
            <person name="Mihaltcheva S."/>
            <person name="LaButti K."/>
            <person name="Lipzen A."/>
            <person name="Waldron R."/>
            <person name="Moloney N.M."/>
            <person name="Sperisen C."/>
            <person name="Kredics L."/>
            <person name="Vagvoelgyi C."/>
            <person name="Patrignani A."/>
            <person name="Fitzpatrick D."/>
            <person name="Nagy I."/>
            <person name="Doyle S."/>
            <person name="Anderson J.B."/>
            <person name="Grigoriev I.V."/>
            <person name="Gueldener U."/>
            <person name="Muensterkoetter M."/>
            <person name="Nagy L.G."/>
        </authorList>
    </citation>
    <scope>NUCLEOTIDE SEQUENCE [LARGE SCALE GENOMIC DNA]</scope>
    <source>
        <strain evidence="3">Ar21-2</strain>
    </source>
</reference>
<proteinExistence type="predicted"/>
<dbReference type="AlphaFoldDB" id="A0A2H3CN12"/>
<evidence type="ECO:0000313" key="3">
    <source>
        <dbReference type="Proteomes" id="UP000217790"/>
    </source>
</evidence>
<feature type="compositionally biased region" description="Basic and acidic residues" evidence="1">
    <location>
        <begin position="149"/>
        <end position="160"/>
    </location>
</feature>
<dbReference type="STRING" id="47427.A0A2H3CN12"/>
<dbReference type="EMBL" id="KZ293759">
    <property type="protein sequence ID" value="PBK79798.1"/>
    <property type="molecule type" value="Genomic_DNA"/>
</dbReference>
<evidence type="ECO:0000313" key="2">
    <source>
        <dbReference type="EMBL" id="PBK79798.1"/>
    </source>
</evidence>
<keyword evidence="3" id="KW-1185">Reference proteome</keyword>
<protein>
    <submittedName>
        <fullName evidence="2">Uncharacterized protein</fullName>
    </submittedName>
</protein>
<accession>A0A2H3CN12</accession>
<name>A0A2H3CN12_ARMGA</name>
<gene>
    <name evidence="2" type="ORF">ARMGADRAFT_1092766</name>
</gene>
<organism evidence="2 3">
    <name type="scientific">Armillaria gallica</name>
    <name type="common">Bulbous honey fungus</name>
    <name type="synonym">Armillaria bulbosa</name>
    <dbReference type="NCBI Taxonomy" id="47427"/>
    <lineage>
        <taxon>Eukaryota</taxon>
        <taxon>Fungi</taxon>
        <taxon>Dikarya</taxon>
        <taxon>Basidiomycota</taxon>
        <taxon>Agaricomycotina</taxon>
        <taxon>Agaricomycetes</taxon>
        <taxon>Agaricomycetidae</taxon>
        <taxon>Agaricales</taxon>
        <taxon>Marasmiineae</taxon>
        <taxon>Physalacriaceae</taxon>
        <taxon>Armillaria</taxon>
    </lineage>
</organism>
<dbReference type="InParanoid" id="A0A2H3CN12"/>
<feature type="compositionally biased region" description="Polar residues" evidence="1">
    <location>
        <begin position="165"/>
        <end position="182"/>
    </location>
</feature>
<evidence type="ECO:0000256" key="1">
    <source>
        <dbReference type="SAM" id="MobiDB-lite"/>
    </source>
</evidence>
<dbReference type="Proteomes" id="UP000217790">
    <property type="component" value="Unassembled WGS sequence"/>
</dbReference>
<feature type="region of interest" description="Disordered" evidence="1">
    <location>
        <begin position="119"/>
        <end position="223"/>
    </location>
</feature>
<sequence>MEALPEQGTLLSSFLTTPTTLKDPPAILPIQHNLLLLLMQQTWQGTSYNSAWVRSAIQEHQFQSNLPALVLGIHQPTPHSGSMSFGITSTFRTLPSFPGEAIPTDPDCWTWNTPLSHTGTSPYRSPSNLPPLQLEDCPQSSHSKQKARPRQDSDHLDHPEGGTTGQRYTDPRNSPGETQSPLCPSIPETGEQQRLSKPQLSEESMRRWEGSPVPSTSPLATPARRYSPLQHMSMGTHGEALTLPQPQPPQKLPTPPCQATLLTLAWAFYLLSMGKLTAIPEILFHAPLIDLFNHFICELVEDPDWAVTPAGMDYTHYRYSYILKEEARHFACIAFNMIHQEQTIEVPAR</sequence>